<dbReference type="Pfam" id="PF13385">
    <property type="entry name" value="Laminin_G_3"/>
    <property type="match status" value="1"/>
</dbReference>
<dbReference type="InterPro" id="IPR040853">
    <property type="entry name" value="RapA2_cadherin-like"/>
</dbReference>
<dbReference type="InterPro" id="IPR013320">
    <property type="entry name" value="ConA-like_dom_sf"/>
</dbReference>
<name>A0A382LKK4_9ZZZZ</name>
<evidence type="ECO:0000313" key="4">
    <source>
        <dbReference type="EMBL" id="SVC36315.1"/>
    </source>
</evidence>
<dbReference type="AlphaFoldDB" id="A0A382LKK4"/>
<gene>
    <name evidence="4" type="ORF">METZ01_LOCUS289169</name>
</gene>
<reference evidence="4" key="1">
    <citation type="submission" date="2018-05" db="EMBL/GenBank/DDBJ databases">
        <authorList>
            <person name="Lanie J.A."/>
            <person name="Ng W.-L."/>
            <person name="Kazmierczak K.M."/>
            <person name="Andrzejewski T.M."/>
            <person name="Davidsen T.M."/>
            <person name="Wayne K.J."/>
            <person name="Tettelin H."/>
            <person name="Glass J.I."/>
            <person name="Rusch D."/>
            <person name="Podicherti R."/>
            <person name="Tsui H.-C.T."/>
            <person name="Winkler M.E."/>
        </authorList>
    </citation>
    <scope>NUCLEOTIDE SEQUENCE</scope>
</reference>
<keyword evidence="2" id="KW-1015">Disulfide bond</keyword>
<evidence type="ECO:0000256" key="1">
    <source>
        <dbReference type="ARBA" id="ARBA00022729"/>
    </source>
</evidence>
<feature type="non-terminal residue" evidence="4">
    <location>
        <position position="320"/>
    </location>
</feature>
<feature type="domain" description="LamG-like jellyroll fold" evidence="3">
    <location>
        <begin position="44"/>
        <end position="181"/>
    </location>
</feature>
<proteinExistence type="predicted"/>
<dbReference type="SMART" id="SM00560">
    <property type="entry name" value="LamGL"/>
    <property type="match status" value="1"/>
</dbReference>
<accession>A0A382LKK4</accession>
<dbReference type="InterPro" id="IPR006558">
    <property type="entry name" value="LamG-like"/>
</dbReference>
<evidence type="ECO:0000259" key="3">
    <source>
        <dbReference type="SMART" id="SM00560"/>
    </source>
</evidence>
<dbReference type="Gene3D" id="2.60.120.200">
    <property type="match status" value="1"/>
</dbReference>
<sequence length="320" mass="34304">MKRLIVSFLFIFNLGFSQTNHSLSFDGTDDYVDLASKPITGTQNQFSILAYFKTNSLSINQGIYFHGGGYKDVGLRIDEEGSEYKLHFFILTSGGSQGHTYAPAGTIDTGVWHQVAGTYDGQTVKLYVDGNLITETTFSANVDWDQGTQFGPSIGGGNSQCPPFDGNIDEMSFWTVTLSQTEIQSYMSTSPSGTETDLAAYWNFNEGTGTTLTDQTSNDNDGTIYGATWDTDNGIGSTTGTFTYTPTANYNGSDSFVYSASDGTLSDTATVSITITAVDDIPVASSYTVTINEDTDYSGTLMASDGDGDALTFSIIDSTV</sequence>
<dbReference type="EMBL" id="UINC01087168">
    <property type="protein sequence ID" value="SVC36315.1"/>
    <property type="molecule type" value="Genomic_DNA"/>
</dbReference>
<evidence type="ECO:0000256" key="2">
    <source>
        <dbReference type="ARBA" id="ARBA00023157"/>
    </source>
</evidence>
<dbReference type="Pfam" id="PF17803">
    <property type="entry name" value="Cadherin_4"/>
    <property type="match status" value="1"/>
</dbReference>
<organism evidence="4">
    <name type="scientific">marine metagenome</name>
    <dbReference type="NCBI Taxonomy" id="408172"/>
    <lineage>
        <taxon>unclassified sequences</taxon>
        <taxon>metagenomes</taxon>
        <taxon>ecological metagenomes</taxon>
    </lineage>
</organism>
<keyword evidence="1" id="KW-0732">Signal</keyword>
<dbReference type="SUPFAM" id="SSF49899">
    <property type="entry name" value="Concanavalin A-like lectins/glucanases"/>
    <property type="match status" value="1"/>
</dbReference>
<protein>
    <recommendedName>
        <fullName evidence="3">LamG-like jellyroll fold domain-containing protein</fullName>
    </recommendedName>
</protein>